<keyword evidence="3" id="KW-1185">Reference proteome</keyword>
<feature type="transmembrane region" description="Helical" evidence="1">
    <location>
        <begin position="112"/>
        <end position="131"/>
    </location>
</feature>
<accession>A0ABS5MMK5</accession>
<organism evidence="2 3">
    <name type="scientific">Mammaliicoccus fleurettii</name>
    <dbReference type="NCBI Taxonomy" id="150056"/>
    <lineage>
        <taxon>Bacteria</taxon>
        <taxon>Bacillati</taxon>
        <taxon>Bacillota</taxon>
        <taxon>Bacilli</taxon>
        <taxon>Bacillales</taxon>
        <taxon>Staphylococcaceae</taxon>
        <taxon>Mammaliicoccus</taxon>
    </lineage>
</organism>
<protein>
    <submittedName>
        <fullName evidence="2">Uncharacterized protein</fullName>
    </submittedName>
</protein>
<reference evidence="2 3" key="1">
    <citation type="submission" date="2021-05" db="EMBL/GenBank/DDBJ databases">
        <title>Staphylococcus fleurettii isolated from lake water in First Nation community in Manitoba, Canada.</title>
        <authorList>
            <person name="Bashar S."/>
            <person name="Murdock A."/>
            <person name="Patidar R."/>
            <person name="Golding G."/>
            <person name="Farenhorst A."/>
            <person name="Kumar A."/>
        </authorList>
    </citation>
    <scope>NUCLEOTIDE SEQUENCE [LARGE SCALE GENOMIC DNA]</scope>
    <source>
        <strain evidence="2 3">SF002</strain>
    </source>
</reference>
<dbReference type="EMBL" id="JAGXBM010000007">
    <property type="protein sequence ID" value="MBS3697133.1"/>
    <property type="molecule type" value="Genomic_DNA"/>
</dbReference>
<evidence type="ECO:0000313" key="2">
    <source>
        <dbReference type="EMBL" id="MBS3697133.1"/>
    </source>
</evidence>
<name>A0ABS5MMK5_9STAP</name>
<dbReference type="RefSeq" id="WP_212576912.1">
    <property type="nucleotide sequence ID" value="NZ_JAGXBM010000007.1"/>
</dbReference>
<keyword evidence="1" id="KW-0472">Membrane</keyword>
<sequence length="132" mass="15326">MNVYTLVLGLLFIFMMSVSMFLQVICDILLATQLVRNEIVDKIFKIVSDPIEVMSHIVKSIWLLSLGMLMIQNHYYILGVITLIWGLLIIYYFNILINYYTKQNRGIRPNTVFINGETFLIFAILFIGILVI</sequence>
<dbReference type="Proteomes" id="UP000681586">
    <property type="component" value="Unassembled WGS sequence"/>
</dbReference>
<evidence type="ECO:0000256" key="1">
    <source>
        <dbReference type="SAM" id="Phobius"/>
    </source>
</evidence>
<gene>
    <name evidence="2" type="ORF">JJQ58_06605</name>
</gene>
<keyword evidence="1" id="KW-0812">Transmembrane</keyword>
<comment type="caution">
    <text evidence="2">The sequence shown here is derived from an EMBL/GenBank/DDBJ whole genome shotgun (WGS) entry which is preliminary data.</text>
</comment>
<keyword evidence="1" id="KW-1133">Transmembrane helix</keyword>
<feature type="transmembrane region" description="Helical" evidence="1">
    <location>
        <begin position="6"/>
        <end position="30"/>
    </location>
</feature>
<evidence type="ECO:0000313" key="3">
    <source>
        <dbReference type="Proteomes" id="UP000681586"/>
    </source>
</evidence>
<proteinExistence type="predicted"/>
<feature type="transmembrane region" description="Helical" evidence="1">
    <location>
        <begin position="77"/>
        <end position="100"/>
    </location>
</feature>